<gene>
    <name evidence="3" type="ORF">IF651_08035</name>
</gene>
<dbReference type="Proteomes" id="UP000610846">
    <property type="component" value="Unassembled WGS sequence"/>
</dbReference>
<reference evidence="3" key="1">
    <citation type="journal article" date="2018" name="Curr. Microbiol.">
        <title>Cellulosimicrobium arenosum sp. nov., Isolated from Marine Sediment Sand.</title>
        <authorList>
            <person name="Oh M."/>
            <person name="Kim J.H."/>
            <person name="Yoon J.H."/>
            <person name="Schumann P."/>
            <person name="Kim W."/>
        </authorList>
    </citation>
    <scope>NUCLEOTIDE SEQUENCE</scope>
    <source>
        <strain evidence="3">KCTC 49039</strain>
    </source>
</reference>
<protein>
    <recommendedName>
        <fullName evidence="5">Lipoprotein</fullName>
    </recommendedName>
</protein>
<name>A0A927G8S1_9MICO</name>
<reference evidence="3" key="2">
    <citation type="submission" date="2020-09" db="EMBL/GenBank/DDBJ databases">
        <authorList>
            <person name="Yu Y."/>
        </authorList>
    </citation>
    <scope>NUCLEOTIDE SEQUENCE</scope>
    <source>
        <strain evidence="3">KCTC 49039</strain>
    </source>
</reference>
<dbReference type="RefSeq" id="WP_191828593.1">
    <property type="nucleotide sequence ID" value="NZ_JACYHB010000005.1"/>
</dbReference>
<keyword evidence="4" id="KW-1185">Reference proteome</keyword>
<keyword evidence="2" id="KW-0732">Signal</keyword>
<feature type="compositionally biased region" description="Low complexity" evidence="1">
    <location>
        <begin position="144"/>
        <end position="170"/>
    </location>
</feature>
<evidence type="ECO:0000256" key="2">
    <source>
        <dbReference type="SAM" id="SignalP"/>
    </source>
</evidence>
<evidence type="ECO:0008006" key="5">
    <source>
        <dbReference type="Google" id="ProtNLM"/>
    </source>
</evidence>
<sequence>MNPPNIRFVSFASTMALAVGAAAGLAGCTVERAEANRTTGQGTLVARAAEPSSRVTVLGSGDPAELALTASQTFFSSAPVVVLAPAEDAVAQGVAEVAAVQLAGPVLLVGGSISGDGLRRELARLGTVAVVDVREDALPPGQRADSGADATGPAAGADDAPLPDASSPLDVPDDVEHVRLDPDALTPSGELDQRDLGRVLDALPARGEPDVLTEVLVLTEAEGDEPAAVATARAAGAVPLEVPTGDPRATSEVVEAISSAKALAVVGIGAGFGTSEQLGWRIAAAETGTVLANGTQLAFAQGTRYVVVGADDVTGAAGLVDGGAAAADRAVAAAERFAAQDADAVTVPVLEVGATRVSSLAGEDGDYSAETVPDALLPVLEAASGADVPVLLRLEPGTGTFDEQVAEYADLLARPDVGVVLDARGRYVDGRRSGVVEPAEVQAALDAVAATVREHGLPQKLVVLQTSDPAVARRGVRPAGGPPPAGAGRDTGDGEVALVVQPVGAGGYGARAQAWAELDALLDDVSPDGVRAAWTTGSSDPALDVAGVLALDPVPQYVAGR</sequence>
<dbReference type="EMBL" id="JACYHB010000005">
    <property type="protein sequence ID" value="MBD8079004.1"/>
    <property type="molecule type" value="Genomic_DNA"/>
</dbReference>
<feature type="region of interest" description="Disordered" evidence="1">
    <location>
        <begin position="473"/>
        <end position="492"/>
    </location>
</feature>
<evidence type="ECO:0000313" key="4">
    <source>
        <dbReference type="Proteomes" id="UP000610846"/>
    </source>
</evidence>
<proteinExistence type="predicted"/>
<feature type="chain" id="PRO_5039125383" description="Lipoprotein" evidence="2">
    <location>
        <begin position="22"/>
        <end position="561"/>
    </location>
</feature>
<evidence type="ECO:0000256" key="1">
    <source>
        <dbReference type="SAM" id="MobiDB-lite"/>
    </source>
</evidence>
<dbReference type="PROSITE" id="PS51257">
    <property type="entry name" value="PROKAR_LIPOPROTEIN"/>
    <property type="match status" value="1"/>
</dbReference>
<accession>A0A927G8S1</accession>
<comment type="caution">
    <text evidence="3">The sequence shown here is derived from an EMBL/GenBank/DDBJ whole genome shotgun (WGS) entry which is preliminary data.</text>
</comment>
<dbReference type="AlphaFoldDB" id="A0A927G8S1"/>
<evidence type="ECO:0000313" key="3">
    <source>
        <dbReference type="EMBL" id="MBD8079004.1"/>
    </source>
</evidence>
<feature type="region of interest" description="Disordered" evidence="1">
    <location>
        <begin position="136"/>
        <end position="174"/>
    </location>
</feature>
<feature type="signal peptide" evidence="2">
    <location>
        <begin position="1"/>
        <end position="21"/>
    </location>
</feature>
<organism evidence="3 4">
    <name type="scientific">Cellulosimicrobium arenosum</name>
    <dbReference type="NCBI Taxonomy" id="2708133"/>
    <lineage>
        <taxon>Bacteria</taxon>
        <taxon>Bacillati</taxon>
        <taxon>Actinomycetota</taxon>
        <taxon>Actinomycetes</taxon>
        <taxon>Micrococcales</taxon>
        <taxon>Promicromonosporaceae</taxon>
        <taxon>Cellulosimicrobium</taxon>
    </lineage>
</organism>